<feature type="transmembrane region" description="Helical" evidence="1">
    <location>
        <begin position="237"/>
        <end position="261"/>
    </location>
</feature>
<feature type="transmembrane region" description="Helical" evidence="1">
    <location>
        <begin position="98"/>
        <end position="119"/>
    </location>
</feature>
<sequence length="274" mass="29041">MIRQRVPLILALAAIGAQIVYPLVDGSSRDAVTIAVVGLLAAASISHAAINRGVVWTAALIAVTAGIGLTSEIVGTATGMPYGCYGYSVDGLGPALSGVPLIVPFAWTAGFYPIWCVATRLVRRFTPASRRIGRVALTVTGLVGWDLYLDPQMVADDQWAWCVDNAGLSGIAHIPLTNYAGWIAIGLIMASIMEAIASRYEKPTVSDAVPYGLFLWTWLGSALAHAVFLSAPELRYSAMYGFVVMGILGVWLLATFGVAFARSRTSHADTPPRS</sequence>
<reference evidence="2" key="1">
    <citation type="submission" date="2019-07" db="EMBL/GenBank/DDBJ databases">
        <title>Genomic Encyclopedia of Type Strains, Phase IV (KMG-IV): sequencing the most valuable type-strain genomes for metagenomic binning, comparative biology and taxonomic classification.</title>
        <authorList>
            <person name="Goeker M."/>
        </authorList>
    </citation>
    <scope>NUCLEOTIDE SEQUENCE</scope>
    <source>
        <strain evidence="2">DSM 44596</strain>
    </source>
</reference>
<feature type="transmembrane region" description="Helical" evidence="1">
    <location>
        <begin position="179"/>
        <end position="197"/>
    </location>
</feature>
<keyword evidence="1" id="KW-1133">Transmembrane helix</keyword>
<dbReference type="AlphaFoldDB" id="A0A652YYG3"/>
<feature type="transmembrane region" description="Helical" evidence="1">
    <location>
        <begin position="209"/>
        <end position="231"/>
    </location>
</feature>
<comment type="caution">
    <text evidence="2">The sequence shown here is derived from an EMBL/GenBank/DDBJ whole genome shotgun (WGS) entry which is preliminary data.</text>
</comment>
<dbReference type="InterPro" id="IPR007354">
    <property type="entry name" value="CruF-like"/>
</dbReference>
<organism evidence="2">
    <name type="scientific">Nocardia globerula</name>
    <dbReference type="NCBI Taxonomy" id="1818"/>
    <lineage>
        <taxon>Bacteria</taxon>
        <taxon>Bacillati</taxon>
        <taxon>Actinomycetota</taxon>
        <taxon>Actinomycetes</taxon>
        <taxon>Mycobacteriales</taxon>
        <taxon>Nocardiaceae</taxon>
        <taxon>Nocardia</taxon>
    </lineage>
</organism>
<gene>
    <name evidence="2" type="ORF">FNL38_1011092</name>
</gene>
<dbReference type="PANTHER" id="PTHR39419:SF1">
    <property type="entry name" value="SLL0814 PROTEIN"/>
    <property type="match status" value="1"/>
</dbReference>
<evidence type="ECO:0000256" key="1">
    <source>
        <dbReference type="SAM" id="Phobius"/>
    </source>
</evidence>
<dbReference type="EMBL" id="VNIQ01000001">
    <property type="protein sequence ID" value="TYQ08716.1"/>
    <property type="molecule type" value="Genomic_DNA"/>
</dbReference>
<keyword evidence="1" id="KW-0472">Membrane</keyword>
<feature type="transmembrane region" description="Helical" evidence="1">
    <location>
        <begin position="57"/>
        <end position="78"/>
    </location>
</feature>
<feature type="transmembrane region" description="Helical" evidence="1">
    <location>
        <begin position="32"/>
        <end position="50"/>
    </location>
</feature>
<protein>
    <submittedName>
        <fullName evidence="2">Putative membrane protein</fullName>
    </submittedName>
</protein>
<dbReference type="Pfam" id="PF04240">
    <property type="entry name" value="Caroten_synth"/>
    <property type="match status" value="1"/>
</dbReference>
<dbReference type="PANTHER" id="PTHR39419">
    <property type="entry name" value="SLL0814 PROTEIN"/>
    <property type="match status" value="1"/>
</dbReference>
<accession>A0A652YYG3</accession>
<proteinExistence type="predicted"/>
<name>A0A652YYG3_NOCGL</name>
<feature type="transmembrane region" description="Helical" evidence="1">
    <location>
        <begin position="131"/>
        <end position="149"/>
    </location>
</feature>
<evidence type="ECO:0000313" key="2">
    <source>
        <dbReference type="EMBL" id="TYQ08716.1"/>
    </source>
</evidence>
<keyword evidence="1" id="KW-0812">Transmembrane</keyword>